<dbReference type="RefSeq" id="WP_215487686.1">
    <property type="nucleotide sequence ID" value="NZ_BAAAPJ010000006.1"/>
</dbReference>
<dbReference type="EMBL" id="JAFLHG010000008">
    <property type="protein sequence ID" value="MBT8798459.1"/>
    <property type="molecule type" value="Genomic_DNA"/>
</dbReference>
<evidence type="ECO:0000313" key="2">
    <source>
        <dbReference type="Proteomes" id="UP000740605"/>
    </source>
</evidence>
<name>A0ABS5XWB9_9MICO</name>
<sequence length="97" mass="10665">MTVDFATGDPRFIYAIRRDGAPGLIELPDGEAGAYRDIARSLLMCPVRGCPSPEITTVGGDGRRHHFRHLVRSAETDHGPEAWIHLESKAVAGSIWR</sequence>
<comment type="caution">
    <text evidence="1">The sequence shown here is derived from an EMBL/GenBank/DDBJ whole genome shotgun (WGS) entry which is preliminary data.</text>
</comment>
<keyword evidence="2" id="KW-1185">Reference proteome</keyword>
<organism evidence="1 2">
    <name type="scientific">Microbacterium flavum</name>
    <dbReference type="NCBI Taxonomy" id="415216"/>
    <lineage>
        <taxon>Bacteria</taxon>
        <taxon>Bacillati</taxon>
        <taxon>Actinomycetota</taxon>
        <taxon>Actinomycetes</taxon>
        <taxon>Micrococcales</taxon>
        <taxon>Microbacteriaceae</taxon>
        <taxon>Microbacterium</taxon>
    </lineage>
</organism>
<proteinExistence type="predicted"/>
<accession>A0ABS5XWB9</accession>
<gene>
    <name evidence="1" type="ORF">J0P97_10285</name>
</gene>
<protein>
    <submittedName>
        <fullName evidence="1">Uncharacterized protein</fullName>
    </submittedName>
</protein>
<reference evidence="1 2" key="1">
    <citation type="submission" date="2021-03" db="EMBL/GenBank/DDBJ databases">
        <title>Microbacterium pauli sp. nov., isolated from microfiltered milk.</title>
        <authorList>
            <person name="Bellassi P."/>
            <person name="Fontana A."/>
            <person name="Callegari M.L."/>
            <person name="Lorenzo M."/>
            <person name="Cappa F."/>
        </authorList>
    </citation>
    <scope>NUCLEOTIDE SEQUENCE [LARGE SCALE GENOMIC DNA]</scope>
    <source>
        <strain evidence="1 2">DSM 18909</strain>
    </source>
</reference>
<evidence type="ECO:0000313" key="1">
    <source>
        <dbReference type="EMBL" id="MBT8798459.1"/>
    </source>
</evidence>
<dbReference type="Proteomes" id="UP000740605">
    <property type="component" value="Unassembled WGS sequence"/>
</dbReference>